<dbReference type="EMBL" id="MJIE01000001">
    <property type="protein sequence ID" value="OLR56008.1"/>
    <property type="molecule type" value="Genomic_DNA"/>
</dbReference>
<dbReference type="STRING" id="1261640.BHK98_08005"/>
<accession>A0A1Q9JIH2</accession>
<dbReference type="RefSeq" id="WP_075713203.1">
    <property type="nucleotide sequence ID" value="NZ_MJIE01000001.1"/>
</dbReference>
<gene>
    <name evidence="1" type="ORF">BHK98_08005</name>
</gene>
<dbReference type="AlphaFoldDB" id="A0A1Q9JIH2"/>
<evidence type="ECO:0000313" key="2">
    <source>
        <dbReference type="Proteomes" id="UP000187404"/>
    </source>
</evidence>
<comment type="caution">
    <text evidence="1">The sequence shown here is derived from an EMBL/GenBank/DDBJ whole genome shotgun (WGS) entry which is preliminary data.</text>
</comment>
<keyword evidence="2" id="KW-1185">Reference proteome</keyword>
<proteinExistence type="predicted"/>
<organism evidence="1 2">
    <name type="scientific">Hornefia porci</name>
    <dbReference type="NCBI Taxonomy" id="2652292"/>
    <lineage>
        <taxon>Bacteria</taxon>
        <taxon>Bacillati</taxon>
        <taxon>Bacillota</taxon>
        <taxon>Clostridia</taxon>
        <taxon>Peptostreptococcales</taxon>
        <taxon>Anaerovoracaceae</taxon>
        <taxon>Hornefia</taxon>
    </lineage>
</organism>
<name>A0A1Q9JIH2_9FIRM</name>
<dbReference type="Proteomes" id="UP000187404">
    <property type="component" value="Unassembled WGS sequence"/>
</dbReference>
<protein>
    <submittedName>
        <fullName evidence="1">Uncharacterized protein</fullName>
    </submittedName>
</protein>
<sequence>MERKILIGIAVAFLAVMIVFTFTSQYTARALLPVITAGEADRDGWVDSSAVHYDESGKAFVYWVVPKETILGEALVLSRYPVCVKATKGKKIQAKGAEQLNQIALRCNREMEDGMKVRLDEEEK</sequence>
<evidence type="ECO:0000313" key="1">
    <source>
        <dbReference type="EMBL" id="OLR56008.1"/>
    </source>
</evidence>
<reference evidence="1 2" key="1">
    <citation type="journal article" date="2016" name="Appl. Environ. Microbiol.">
        <title>Function and Phylogeny of Bacterial Butyryl Coenzyme A:Acetate Transferases and Their Diversity in the Proximal Colon of Swine.</title>
        <authorList>
            <person name="Trachsel J."/>
            <person name="Bayles D.O."/>
            <person name="Looft T."/>
            <person name="Levine U.Y."/>
            <person name="Allen H.K."/>
        </authorList>
    </citation>
    <scope>NUCLEOTIDE SEQUENCE [LARGE SCALE GENOMIC DNA]</scope>
    <source>
        <strain evidence="1 2">68-3-10</strain>
    </source>
</reference>